<gene>
    <name evidence="1" type="ORF">TBRA_LOCUS936</name>
</gene>
<reference evidence="1 2" key="1">
    <citation type="submission" date="2020-02" db="EMBL/GenBank/DDBJ databases">
        <authorList>
            <person name="Ferguson B K."/>
        </authorList>
    </citation>
    <scope>NUCLEOTIDE SEQUENCE [LARGE SCALE GENOMIC DNA]</scope>
</reference>
<proteinExistence type="predicted"/>
<name>A0A6H5HTS0_9HYME</name>
<dbReference type="OrthoDB" id="7554903at2759"/>
<dbReference type="AlphaFoldDB" id="A0A6H5HTS0"/>
<dbReference type="EMBL" id="CADCXV010000202">
    <property type="protein sequence ID" value="CAB0028815.1"/>
    <property type="molecule type" value="Genomic_DNA"/>
</dbReference>
<evidence type="ECO:0000313" key="2">
    <source>
        <dbReference type="Proteomes" id="UP000479190"/>
    </source>
</evidence>
<accession>A0A6H5HTS0</accession>
<sequence>MFTTLRISSSFSSDSRTGFLLRQSASWFNLPGTVPQDDVPQTVKRVTCSLDQKKFEENVVRFILDNMLAFRIVETASFRTIFSVKSDDDLEMILDENDDITIEDTDFCDEEEQADLELVPVPEECITLSRYFSHDPVYIYV</sequence>
<dbReference type="Proteomes" id="UP000479190">
    <property type="component" value="Unassembled WGS sequence"/>
</dbReference>
<evidence type="ECO:0000313" key="1">
    <source>
        <dbReference type="EMBL" id="CAB0028815.1"/>
    </source>
</evidence>
<protein>
    <submittedName>
        <fullName evidence="1">Uncharacterized protein</fullName>
    </submittedName>
</protein>
<organism evidence="1 2">
    <name type="scientific">Trichogramma brassicae</name>
    <dbReference type="NCBI Taxonomy" id="86971"/>
    <lineage>
        <taxon>Eukaryota</taxon>
        <taxon>Metazoa</taxon>
        <taxon>Ecdysozoa</taxon>
        <taxon>Arthropoda</taxon>
        <taxon>Hexapoda</taxon>
        <taxon>Insecta</taxon>
        <taxon>Pterygota</taxon>
        <taxon>Neoptera</taxon>
        <taxon>Endopterygota</taxon>
        <taxon>Hymenoptera</taxon>
        <taxon>Apocrita</taxon>
        <taxon>Proctotrupomorpha</taxon>
        <taxon>Chalcidoidea</taxon>
        <taxon>Trichogrammatidae</taxon>
        <taxon>Trichogramma</taxon>
    </lineage>
</organism>
<keyword evidence="2" id="KW-1185">Reference proteome</keyword>